<dbReference type="EMBL" id="CACRTT010000022">
    <property type="protein sequence ID" value="VYU20513.1"/>
    <property type="molecule type" value="Genomic_DNA"/>
</dbReference>
<keyword evidence="4" id="KW-0812">Transmembrane</keyword>
<dbReference type="InterPro" id="IPR016032">
    <property type="entry name" value="Sig_transdc_resp-reg_C-effctor"/>
</dbReference>
<keyword evidence="2" id="KW-0238">DNA-binding</keyword>
<feature type="transmembrane region" description="Helical" evidence="4">
    <location>
        <begin position="332"/>
        <end position="352"/>
    </location>
</feature>
<dbReference type="PANTHER" id="PTHR43214">
    <property type="entry name" value="TWO-COMPONENT RESPONSE REGULATOR"/>
    <property type="match status" value="1"/>
</dbReference>
<dbReference type="InterPro" id="IPR039420">
    <property type="entry name" value="WalR-like"/>
</dbReference>
<dbReference type="SMART" id="SM00421">
    <property type="entry name" value="HTH_LUXR"/>
    <property type="match status" value="1"/>
</dbReference>
<feature type="transmembrane region" description="Helical" evidence="4">
    <location>
        <begin position="307"/>
        <end position="325"/>
    </location>
</feature>
<gene>
    <name evidence="6" type="ORF">ELLFYP107_02530</name>
</gene>
<feature type="transmembrane region" description="Helical" evidence="4">
    <location>
        <begin position="62"/>
        <end position="81"/>
    </location>
</feature>
<feature type="domain" description="HTH luxR-type" evidence="5">
    <location>
        <begin position="478"/>
        <end position="543"/>
    </location>
</feature>
<evidence type="ECO:0000256" key="3">
    <source>
        <dbReference type="ARBA" id="ARBA00023163"/>
    </source>
</evidence>
<organism evidence="6">
    <name type="scientific">Eggerthella lenta</name>
    <name type="common">Eubacterium lentum</name>
    <dbReference type="NCBI Taxonomy" id="84112"/>
    <lineage>
        <taxon>Bacteria</taxon>
        <taxon>Bacillati</taxon>
        <taxon>Actinomycetota</taxon>
        <taxon>Coriobacteriia</taxon>
        <taxon>Eggerthellales</taxon>
        <taxon>Eggerthellaceae</taxon>
        <taxon>Eggerthella</taxon>
    </lineage>
</organism>
<dbReference type="PRINTS" id="PR00038">
    <property type="entry name" value="HTHLUXR"/>
</dbReference>
<name>A0A6N3D4D0_EGGLN</name>
<feature type="transmembrane region" description="Helical" evidence="4">
    <location>
        <begin position="272"/>
        <end position="292"/>
    </location>
</feature>
<feature type="transmembrane region" description="Helical" evidence="4">
    <location>
        <begin position="162"/>
        <end position="181"/>
    </location>
</feature>
<dbReference type="SUPFAM" id="SSF46894">
    <property type="entry name" value="C-terminal effector domain of the bipartite response regulators"/>
    <property type="match status" value="1"/>
</dbReference>
<feature type="transmembrane region" description="Helical" evidence="4">
    <location>
        <begin position="396"/>
        <end position="417"/>
    </location>
</feature>
<keyword evidence="3" id="KW-0804">Transcription</keyword>
<dbReference type="PANTHER" id="PTHR43214:SF41">
    <property type="entry name" value="NITRATE_NITRITE RESPONSE REGULATOR PROTEIN NARP"/>
    <property type="match status" value="1"/>
</dbReference>
<keyword evidence="1" id="KW-0805">Transcription regulation</keyword>
<sequence length="544" mass="60209">MGGKSFVQAGDWDGHGAFGLHRLCCVRNRLWYNSAMKQGEENGSGERARAVDRYLHTGSFEAFRSTFLSGLVLAFFGIGFYRLWYQFNFYNLHFSADVGMVTVGANVARVVVIALLVLLVYKAGFTRATRGVFVWSGFVLMTVSSLLYLLDLFFDATRFEALRVIVGGIGLVGGEIIWIFFLERLRPGEVFFYAAGGLALSCALSLVMGYLDPVVSGMINLFIPALSVFAYWQAMTRLDERAKTTRAGREDGMGKAPGVDALYESDPFRTGAVHALIAFFLYALLLGMALGYPDGRHRELSQTVRSIHQVLVVLLIAFVVWLVLVRGRSFKLSGYWLFQNALMMASICFLMSGSSGSEEASTFLLTNAVTCFYIPLVFFICLIGRHVHYQTTLVYAVVYGGSLLCMAVGRIIVYAVGPTLDHSLWLLIVMAIVVLVEATLIMRPRFMGDYPIGFELGTMRNEASEGAAEVGVVDPVAAFAGLYGLSDVERDIVSLISQGRSRSFIAQTLNYSENTIRNYTRTVYRKVGVHSKQELLDKVADARE</sequence>
<reference evidence="6" key="1">
    <citation type="submission" date="2019-11" db="EMBL/GenBank/DDBJ databases">
        <authorList>
            <person name="Feng L."/>
        </authorList>
    </citation>
    <scope>NUCLEOTIDE SEQUENCE</scope>
    <source>
        <strain evidence="6">ElentaLFYP107</strain>
    </source>
</reference>
<dbReference type="Gene3D" id="1.10.10.10">
    <property type="entry name" value="Winged helix-like DNA-binding domain superfamily/Winged helix DNA-binding domain"/>
    <property type="match status" value="1"/>
</dbReference>
<feature type="transmembrane region" description="Helical" evidence="4">
    <location>
        <begin position="217"/>
        <end position="234"/>
    </location>
</feature>
<evidence type="ECO:0000256" key="1">
    <source>
        <dbReference type="ARBA" id="ARBA00023015"/>
    </source>
</evidence>
<dbReference type="InterPro" id="IPR036388">
    <property type="entry name" value="WH-like_DNA-bd_sf"/>
</dbReference>
<accession>A0A6N3D4D0</accession>
<evidence type="ECO:0000313" key="6">
    <source>
        <dbReference type="EMBL" id="VYU20513.1"/>
    </source>
</evidence>
<evidence type="ECO:0000259" key="5">
    <source>
        <dbReference type="PROSITE" id="PS50043"/>
    </source>
</evidence>
<dbReference type="GO" id="GO:0006355">
    <property type="term" value="P:regulation of DNA-templated transcription"/>
    <property type="evidence" value="ECO:0007669"/>
    <property type="project" value="InterPro"/>
</dbReference>
<dbReference type="OMA" id="IWIFFLE"/>
<feature type="transmembrane region" description="Helical" evidence="4">
    <location>
        <begin position="364"/>
        <end position="384"/>
    </location>
</feature>
<dbReference type="CDD" id="cd06170">
    <property type="entry name" value="LuxR_C_like"/>
    <property type="match status" value="1"/>
</dbReference>
<protein>
    <submittedName>
        <fullName evidence="6">Bacterial regulatory proteins, luxR family</fullName>
    </submittedName>
</protein>
<dbReference type="PROSITE" id="PS50043">
    <property type="entry name" value="HTH_LUXR_2"/>
    <property type="match status" value="1"/>
</dbReference>
<feature type="transmembrane region" description="Helical" evidence="4">
    <location>
        <begin position="423"/>
        <end position="442"/>
    </location>
</feature>
<feature type="transmembrane region" description="Helical" evidence="4">
    <location>
        <begin position="101"/>
        <end position="120"/>
    </location>
</feature>
<dbReference type="InterPro" id="IPR000792">
    <property type="entry name" value="Tscrpt_reg_LuxR_C"/>
</dbReference>
<keyword evidence="4" id="KW-1133">Transmembrane helix</keyword>
<dbReference type="Pfam" id="PF00196">
    <property type="entry name" value="GerE"/>
    <property type="match status" value="1"/>
</dbReference>
<feature type="transmembrane region" description="Helical" evidence="4">
    <location>
        <begin position="132"/>
        <end position="150"/>
    </location>
</feature>
<proteinExistence type="predicted"/>
<keyword evidence="4" id="KW-0472">Membrane</keyword>
<evidence type="ECO:0000256" key="4">
    <source>
        <dbReference type="SAM" id="Phobius"/>
    </source>
</evidence>
<evidence type="ECO:0000256" key="2">
    <source>
        <dbReference type="ARBA" id="ARBA00023125"/>
    </source>
</evidence>
<feature type="transmembrane region" description="Helical" evidence="4">
    <location>
        <begin position="190"/>
        <end position="211"/>
    </location>
</feature>
<dbReference type="AlphaFoldDB" id="A0A6N3D4D0"/>
<dbReference type="GO" id="GO:0003677">
    <property type="term" value="F:DNA binding"/>
    <property type="evidence" value="ECO:0007669"/>
    <property type="project" value="UniProtKB-KW"/>
</dbReference>